<keyword evidence="2 4" id="KW-0378">Hydrolase</keyword>
<evidence type="ECO:0000256" key="1">
    <source>
        <dbReference type="ARBA" id="ARBA00010646"/>
    </source>
</evidence>
<dbReference type="Gene3D" id="3.20.20.80">
    <property type="entry name" value="Glycosidases"/>
    <property type="match status" value="1"/>
</dbReference>
<dbReference type="SUPFAM" id="SSF51445">
    <property type="entry name" value="(Trans)glycosidases"/>
    <property type="match status" value="1"/>
</dbReference>
<dbReference type="Pfam" id="PF01183">
    <property type="entry name" value="Glyco_hydro_25"/>
    <property type="match status" value="1"/>
</dbReference>
<dbReference type="Gene3D" id="2.30.30.40">
    <property type="entry name" value="SH3 Domains"/>
    <property type="match status" value="1"/>
</dbReference>
<dbReference type="Proteomes" id="UP000295195">
    <property type="component" value="Unassembled WGS sequence"/>
</dbReference>
<protein>
    <submittedName>
        <fullName evidence="4">Glycoside hydrolase family 25</fullName>
    </submittedName>
</protein>
<evidence type="ECO:0000313" key="5">
    <source>
        <dbReference type="Proteomes" id="UP000295195"/>
    </source>
</evidence>
<evidence type="ECO:0000256" key="2">
    <source>
        <dbReference type="ARBA" id="ARBA00022801"/>
    </source>
</evidence>
<keyword evidence="3" id="KW-0326">Glycosidase</keyword>
<dbReference type="InterPro" id="IPR017853">
    <property type="entry name" value="GH"/>
</dbReference>
<dbReference type="GO" id="GO:0016998">
    <property type="term" value="P:cell wall macromolecule catabolic process"/>
    <property type="evidence" value="ECO:0007669"/>
    <property type="project" value="InterPro"/>
</dbReference>
<reference evidence="4 5" key="1">
    <citation type="submission" date="2017-06" db="EMBL/GenBank/DDBJ databases">
        <authorList>
            <person name="Swanenburg J."/>
            <person name="Kort R."/>
        </authorList>
    </citation>
    <scope>NUCLEOTIDE SEQUENCE [LARGE SCALE GENOMIC DNA]</scope>
    <source>
        <strain evidence="4 5">RL05</strain>
    </source>
</reference>
<dbReference type="InterPro" id="IPR002053">
    <property type="entry name" value="Glyco_hydro_25"/>
</dbReference>
<comment type="similarity">
    <text evidence="1">Belongs to the glycosyl hydrolase 25 family.</text>
</comment>
<dbReference type="InterPro" id="IPR018077">
    <property type="entry name" value="Glyco_hydro_fam25_subgr"/>
</dbReference>
<dbReference type="AlphaFoldDB" id="A0A4R6CS37"/>
<organism evidence="4 5">
    <name type="scientific">Lactobacillus crispatus</name>
    <dbReference type="NCBI Taxonomy" id="47770"/>
    <lineage>
        <taxon>Bacteria</taxon>
        <taxon>Bacillati</taxon>
        <taxon>Bacillota</taxon>
        <taxon>Bacilli</taxon>
        <taxon>Lactobacillales</taxon>
        <taxon>Lactobacillaceae</taxon>
        <taxon>Lactobacillus</taxon>
    </lineage>
</organism>
<dbReference type="GO" id="GO:0016052">
    <property type="term" value="P:carbohydrate catabolic process"/>
    <property type="evidence" value="ECO:0007669"/>
    <property type="project" value="TreeGrafter"/>
</dbReference>
<dbReference type="EMBL" id="NKLP01000195">
    <property type="protein sequence ID" value="TDN29483.1"/>
    <property type="molecule type" value="Genomic_DNA"/>
</dbReference>
<name>A0A4R6CS37_9LACO</name>
<accession>A0A4R6CS37</accession>
<dbReference type="RefSeq" id="WP_133476672.1">
    <property type="nucleotide sequence ID" value="NZ_NKLP01000195.1"/>
</dbReference>
<evidence type="ECO:0000313" key="4">
    <source>
        <dbReference type="EMBL" id="TDN29483.1"/>
    </source>
</evidence>
<dbReference type="GO" id="GO:0003796">
    <property type="term" value="F:lysozyme activity"/>
    <property type="evidence" value="ECO:0007669"/>
    <property type="project" value="InterPro"/>
</dbReference>
<dbReference type="PANTHER" id="PTHR34135:SF2">
    <property type="entry name" value="LYSOZYME"/>
    <property type="match status" value="1"/>
</dbReference>
<dbReference type="GO" id="GO:0009253">
    <property type="term" value="P:peptidoglycan catabolic process"/>
    <property type="evidence" value="ECO:0007669"/>
    <property type="project" value="InterPro"/>
</dbReference>
<proteinExistence type="inferred from homology"/>
<dbReference type="SMART" id="SM00641">
    <property type="entry name" value="Glyco_25"/>
    <property type="match status" value="1"/>
</dbReference>
<evidence type="ECO:0000256" key="3">
    <source>
        <dbReference type="ARBA" id="ARBA00023295"/>
    </source>
</evidence>
<comment type="caution">
    <text evidence="4">The sequence shown here is derived from an EMBL/GenBank/DDBJ whole genome shotgun (WGS) entry which is preliminary data.</text>
</comment>
<sequence length="284" mass="32214">MLKMCDVYSDSPRSFATQSGTDITMVKATQGTWYVNPKCDVDYQSAKKAGKQLGIYHYCEGGNPEKEAQYFYHNVKGYIGEAVPAVDWETGQNASWGNTNWVKRFVTEFHRLSGVWCLIYVQASAISQVANCSKLCGLWVASYPSMDWKSWKVPSMKVNTYPWATYTIWQYTGDNMDRNLVNTTVEGWKKLAKGDKSASHPQKKVESKWQKKSGTFTLGQKLKLHKTPHIESSAIAELPKGSEIKFDATLQGPLRLWLRQPRSNGYGYIVAKDKYGKLLGKIEY</sequence>
<dbReference type="PANTHER" id="PTHR34135">
    <property type="entry name" value="LYSOZYME"/>
    <property type="match status" value="1"/>
</dbReference>
<dbReference type="PROSITE" id="PS51904">
    <property type="entry name" value="GLYCOSYL_HYDROL_F25_2"/>
    <property type="match status" value="1"/>
</dbReference>
<gene>
    <name evidence="4" type="ORF">CEE75_10555</name>
</gene>